<proteinExistence type="predicted"/>
<evidence type="ECO:0000313" key="1">
    <source>
        <dbReference type="EMBL" id="TWU39092.1"/>
    </source>
</evidence>
<comment type="caution">
    <text evidence="1">The sequence shown here is derived from an EMBL/GenBank/DDBJ whole genome shotgun (WGS) entry which is preliminary data.</text>
</comment>
<evidence type="ECO:0000313" key="2">
    <source>
        <dbReference type="Proteomes" id="UP000315471"/>
    </source>
</evidence>
<reference evidence="1 2" key="1">
    <citation type="submission" date="2019-02" db="EMBL/GenBank/DDBJ databases">
        <title>Deep-cultivation of Planctomycetes and their phenomic and genomic characterization uncovers novel biology.</title>
        <authorList>
            <person name="Wiegand S."/>
            <person name="Jogler M."/>
            <person name="Boedeker C."/>
            <person name="Pinto D."/>
            <person name="Vollmers J."/>
            <person name="Rivas-Marin E."/>
            <person name="Kohn T."/>
            <person name="Peeters S.H."/>
            <person name="Heuer A."/>
            <person name="Rast P."/>
            <person name="Oberbeckmann S."/>
            <person name="Bunk B."/>
            <person name="Jeske O."/>
            <person name="Meyerdierks A."/>
            <person name="Storesund J.E."/>
            <person name="Kallscheuer N."/>
            <person name="Luecker S."/>
            <person name="Lage O.M."/>
            <person name="Pohl T."/>
            <person name="Merkel B.J."/>
            <person name="Hornburger P."/>
            <person name="Mueller R.-W."/>
            <person name="Bruemmer F."/>
            <person name="Labrenz M."/>
            <person name="Spormann A.M."/>
            <person name="Op Den Camp H."/>
            <person name="Overmann J."/>
            <person name="Amann R."/>
            <person name="Jetten M.S.M."/>
            <person name="Mascher T."/>
            <person name="Medema M.H."/>
            <person name="Devos D.P."/>
            <person name="Kaster A.-K."/>
            <person name="Ovreas L."/>
            <person name="Rohde M."/>
            <person name="Galperin M.Y."/>
            <person name="Jogler C."/>
        </authorList>
    </citation>
    <scope>NUCLEOTIDE SEQUENCE [LARGE SCALE GENOMIC DNA]</scope>
    <source>
        <strain evidence="1 2">Q31b</strain>
    </source>
</reference>
<gene>
    <name evidence="1" type="ORF">Q31b_41740</name>
</gene>
<protein>
    <submittedName>
        <fullName evidence="1">Uncharacterized protein</fullName>
    </submittedName>
</protein>
<name>A0A5C6DR23_9BACT</name>
<keyword evidence="2" id="KW-1185">Reference proteome</keyword>
<accession>A0A5C6DR23</accession>
<sequence length="91" mass="10348">MNNGNLSVTRQYCFPPVQAIESKERDGRSHIAIVLRTLLNPEPEPNSSPIFIIRDDECRLVFLKSHTVLGTLIDSNHHESSRLVQHLICDN</sequence>
<dbReference type="Proteomes" id="UP000315471">
    <property type="component" value="Unassembled WGS sequence"/>
</dbReference>
<organism evidence="1 2">
    <name type="scientific">Novipirellula aureliae</name>
    <dbReference type="NCBI Taxonomy" id="2527966"/>
    <lineage>
        <taxon>Bacteria</taxon>
        <taxon>Pseudomonadati</taxon>
        <taxon>Planctomycetota</taxon>
        <taxon>Planctomycetia</taxon>
        <taxon>Pirellulales</taxon>
        <taxon>Pirellulaceae</taxon>
        <taxon>Novipirellula</taxon>
    </lineage>
</organism>
<dbReference type="EMBL" id="SJPY01000006">
    <property type="protein sequence ID" value="TWU39092.1"/>
    <property type="molecule type" value="Genomic_DNA"/>
</dbReference>
<dbReference type="AlphaFoldDB" id="A0A5C6DR23"/>